<name>A0A0M8ZYX3_9HYME</name>
<organism evidence="1 2">
    <name type="scientific">Melipona quadrifasciata</name>
    <dbReference type="NCBI Taxonomy" id="166423"/>
    <lineage>
        <taxon>Eukaryota</taxon>
        <taxon>Metazoa</taxon>
        <taxon>Ecdysozoa</taxon>
        <taxon>Arthropoda</taxon>
        <taxon>Hexapoda</taxon>
        <taxon>Insecta</taxon>
        <taxon>Pterygota</taxon>
        <taxon>Neoptera</taxon>
        <taxon>Endopterygota</taxon>
        <taxon>Hymenoptera</taxon>
        <taxon>Apocrita</taxon>
        <taxon>Aculeata</taxon>
        <taxon>Apoidea</taxon>
        <taxon>Anthophila</taxon>
        <taxon>Apidae</taxon>
        <taxon>Melipona</taxon>
    </lineage>
</organism>
<sequence>MIPSSNSIVSFKESQVQQTFQPELLVRTEDPLIRDAAASTAIGHKTNESTCCLSKFKKVSRMKENSLNQSSTEIVNHTIKLPIPRQQIEITPAIRASMQSSESSEEHNESLHFHGAEVSKLWYRTGLLLQFSVTKRRSLPEVFPETKGLLLQFSTTKRRSLPERQINRKHNVAFRVEEVGVNGPVLFMRESEGETQGRGRRATGIETDRVVHLDVTYREKRAQAAPGVGCASLASATTLAILELPATPSRLSKRASQKCRTLHHYWAMNSSWSTPCANSTGQKARRSKFWYEFFGCIGNSSVKNLRYNECRNGRTNSPIADKANDVIIETSNVLKYNNFIPICGSIQNTSKQWIA</sequence>
<evidence type="ECO:0000313" key="2">
    <source>
        <dbReference type="Proteomes" id="UP000053105"/>
    </source>
</evidence>
<proteinExistence type="predicted"/>
<accession>A0A0M8ZYX3</accession>
<reference evidence="1 2" key="1">
    <citation type="submission" date="2015-07" db="EMBL/GenBank/DDBJ databases">
        <title>The genome of Melipona quadrifasciata.</title>
        <authorList>
            <person name="Pan H."/>
            <person name="Kapheim K."/>
        </authorList>
    </citation>
    <scope>NUCLEOTIDE SEQUENCE [LARGE SCALE GENOMIC DNA]</scope>
    <source>
        <strain evidence="1">0111107301</strain>
        <tissue evidence="1">Whole body</tissue>
    </source>
</reference>
<protein>
    <submittedName>
        <fullName evidence="1">Uncharacterized protein</fullName>
    </submittedName>
</protein>
<gene>
    <name evidence="1" type="ORF">WN51_14018</name>
</gene>
<evidence type="ECO:0000313" key="1">
    <source>
        <dbReference type="EMBL" id="KOX73940.1"/>
    </source>
</evidence>
<dbReference type="AlphaFoldDB" id="A0A0M8ZYX3"/>
<keyword evidence="2" id="KW-1185">Reference proteome</keyword>
<dbReference type="EMBL" id="KQ435794">
    <property type="protein sequence ID" value="KOX73940.1"/>
    <property type="molecule type" value="Genomic_DNA"/>
</dbReference>
<dbReference type="Proteomes" id="UP000053105">
    <property type="component" value="Unassembled WGS sequence"/>
</dbReference>